<dbReference type="EMBL" id="QAOQ01000003">
    <property type="protein sequence ID" value="PTQ98026.1"/>
    <property type="molecule type" value="Genomic_DNA"/>
</dbReference>
<dbReference type="InterPro" id="IPR008978">
    <property type="entry name" value="HSP20-like_chaperone"/>
</dbReference>
<accession>A0A2T5JAY8</accession>
<keyword evidence="5" id="KW-1185">Reference proteome</keyword>
<dbReference type="CDD" id="cd06464">
    <property type="entry name" value="ACD_sHsps-like"/>
    <property type="match status" value="1"/>
</dbReference>
<dbReference type="Proteomes" id="UP000244168">
    <property type="component" value="Unassembled WGS sequence"/>
</dbReference>
<dbReference type="Pfam" id="PF00011">
    <property type="entry name" value="HSP20"/>
    <property type="match status" value="1"/>
</dbReference>
<dbReference type="SUPFAM" id="SSF49764">
    <property type="entry name" value="HSP20-like chaperones"/>
    <property type="match status" value="1"/>
</dbReference>
<reference evidence="4 5" key="1">
    <citation type="submission" date="2018-04" db="EMBL/GenBank/DDBJ databases">
        <title>Genomic Encyclopedia of Archaeal and Bacterial Type Strains, Phase II (KMG-II): from individual species to whole genera.</title>
        <authorList>
            <person name="Goeker M."/>
        </authorList>
    </citation>
    <scope>NUCLEOTIDE SEQUENCE [LARGE SCALE GENOMIC DNA]</scope>
    <source>
        <strain evidence="4 5">DSM 26809</strain>
    </source>
</reference>
<evidence type="ECO:0000259" key="3">
    <source>
        <dbReference type="PROSITE" id="PS01031"/>
    </source>
</evidence>
<comment type="similarity">
    <text evidence="1 2">Belongs to the small heat shock protein (HSP20) family.</text>
</comment>
<gene>
    <name evidence="4" type="ORF">C8P68_103185</name>
</gene>
<dbReference type="OrthoDB" id="9814487at2"/>
<dbReference type="PANTHER" id="PTHR11527">
    <property type="entry name" value="HEAT-SHOCK PROTEIN 20 FAMILY MEMBER"/>
    <property type="match status" value="1"/>
</dbReference>
<evidence type="ECO:0000256" key="2">
    <source>
        <dbReference type="RuleBase" id="RU003616"/>
    </source>
</evidence>
<comment type="caution">
    <text evidence="4">The sequence shown here is derived from an EMBL/GenBank/DDBJ whole genome shotgun (WGS) entry which is preliminary data.</text>
</comment>
<dbReference type="Gene3D" id="2.60.40.790">
    <property type="match status" value="1"/>
</dbReference>
<evidence type="ECO:0000256" key="1">
    <source>
        <dbReference type="PROSITE-ProRule" id="PRU00285"/>
    </source>
</evidence>
<dbReference type="PROSITE" id="PS01031">
    <property type="entry name" value="SHSP"/>
    <property type="match status" value="1"/>
</dbReference>
<dbReference type="AlphaFoldDB" id="A0A2T5JAY8"/>
<evidence type="ECO:0000313" key="4">
    <source>
        <dbReference type="EMBL" id="PTQ98026.1"/>
    </source>
</evidence>
<evidence type="ECO:0000313" key="5">
    <source>
        <dbReference type="Proteomes" id="UP000244168"/>
    </source>
</evidence>
<dbReference type="InterPro" id="IPR002068">
    <property type="entry name" value="A-crystallin/Hsp20_dom"/>
</dbReference>
<name>A0A2T5JAY8_9SPHI</name>
<sequence>MTLVKFNNGHKYNAVSPRFSDVLDSIFNDSFAGERLATKVPAVNIAETENEFHVELAAPGLKKEDFKISLDKNVLSVSAEKKAEQAAEGKKYSKREYSYSSFVRSFTLPESADQSKIGAEYTDGILKLTVGKKEEAKAQSREIEVK</sequence>
<organism evidence="4 5">
    <name type="scientific">Mucilaginibacter yixingensis</name>
    <dbReference type="NCBI Taxonomy" id="1295612"/>
    <lineage>
        <taxon>Bacteria</taxon>
        <taxon>Pseudomonadati</taxon>
        <taxon>Bacteroidota</taxon>
        <taxon>Sphingobacteriia</taxon>
        <taxon>Sphingobacteriales</taxon>
        <taxon>Sphingobacteriaceae</taxon>
        <taxon>Mucilaginibacter</taxon>
    </lineage>
</organism>
<feature type="domain" description="SHSP" evidence="3">
    <location>
        <begin position="34"/>
        <end position="146"/>
    </location>
</feature>
<dbReference type="RefSeq" id="WP_107828216.1">
    <property type="nucleotide sequence ID" value="NZ_CP160205.1"/>
</dbReference>
<protein>
    <submittedName>
        <fullName evidence="4">Heat shock protein Hsp20</fullName>
    </submittedName>
</protein>
<proteinExistence type="inferred from homology"/>
<keyword evidence="4" id="KW-0346">Stress response</keyword>
<dbReference type="InterPro" id="IPR031107">
    <property type="entry name" value="Small_HSP"/>
</dbReference>